<feature type="compositionally biased region" description="Polar residues" evidence="11">
    <location>
        <begin position="4904"/>
        <end position="4914"/>
    </location>
</feature>
<dbReference type="SUPFAM" id="SSF52540">
    <property type="entry name" value="P-loop containing nucleoside triphosphate hydrolases"/>
    <property type="match status" value="6"/>
</dbReference>
<dbReference type="InterPro" id="IPR012099">
    <property type="entry name" value="Midasin"/>
</dbReference>
<gene>
    <name evidence="13" type="ORF">K2173_009627</name>
</gene>
<dbReference type="InterPro" id="IPR040848">
    <property type="entry name" value="AAA_lid_7"/>
</dbReference>
<dbReference type="Pfam" id="PF21108">
    <property type="entry name" value="MDN1_4th"/>
    <property type="match status" value="1"/>
</dbReference>
<dbReference type="FunFam" id="3.40.50.300:FF:001861">
    <property type="entry name" value="Midasin"/>
    <property type="match status" value="1"/>
</dbReference>
<dbReference type="Proteomes" id="UP001159364">
    <property type="component" value="Linkage Group LG01"/>
</dbReference>
<feature type="compositionally biased region" description="Basic and acidic residues" evidence="11">
    <location>
        <begin position="4700"/>
        <end position="4713"/>
    </location>
</feature>
<feature type="compositionally biased region" description="Acidic residues" evidence="11">
    <location>
        <begin position="4618"/>
        <end position="4628"/>
    </location>
</feature>
<evidence type="ECO:0000256" key="4">
    <source>
        <dbReference type="ARBA" id="ARBA00017143"/>
    </source>
</evidence>
<keyword evidence="5 9" id="KW-0547">Nucleotide-binding</keyword>
<keyword evidence="10" id="KW-0175">Coiled coil</keyword>
<dbReference type="InterPro" id="IPR002035">
    <property type="entry name" value="VWF_A"/>
</dbReference>
<dbReference type="PROSITE" id="PS00675">
    <property type="entry name" value="SIGMA54_INTERACT_1"/>
    <property type="match status" value="1"/>
</dbReference>
<dbReference type="GO" id="GO:0005730">
    <property type="term" value="C:nucleolus"/>
    <property type="evidence" value="ECO:0007669"/>
    <property type="project" value="UniProtKB-SubCell"/>
</dbReference>
<dbReference type="FunFam" id="3.40.50.300:FF:000582">
    <property type="entry name" value="Midasin"/>
    <property type="match status" value="1"/>
</dbReference>
<evidence type="ECO:0000256" key="11">
    <source>
        <dbReference type="SAM" id="MobiDB-lite"/>
    </source>
</evidence>
<evidence type="ECO:0000313" key="13">
    <source>
        <dbReference type="EMBL" id="KAJ8774196.1"/>
    </source>
</evidence>
<protein>
    <recommendedName>
        <fullName evidence="4 9">Midasin</fullName>
    </recommendedName>
</protein>
<dbReference type="InterPro" id="IPR041190">
    <property type="entry name" value="Midasin_AAA_lid_5"/>
</dbReference>
<feature type="region of interest" description="Disordered" evidence="11">
    <location>
        <begin position="4580"/>
        <end position="4599"/>
    </location>
</feature>
<dbReference type="PANTHER" id="PTHR48103:SF2">
    <property type="entry name" value="MIDASIN"/>
    <property type="match status" value="1"/>
</dbReference>
<name>A0AAV8U5N2_9ROSI</name>
<dbReference type="EMBL" id="JAIWQS010000001">
    <property type="protein sequence ID" value="KAJ8774196.1"/>
    <property type="molecule type" value="Genomic_DNA"/>
</dbReference>
<dbReference type="Pfam" id="PF07728">
    <property type="entry name" value="AAA_5"/>
    <property type="match status" value="7"/>
</dbReference>
<dbReference type="PROSITE" id="PS50234">
    <property type="entry name" value="VWFA"/>
    <property type="match status" value="1"/>
</dbReference>
<dbReference type="GO" id="GO:0005654">
    <property type="term" value="C:nucleoplasm"/>
    <property type="evidence" value="ECO:0007669"/>
    <property type="project" value="UniProtKB-SubCell"/>
</dbReference>
<keyword evidence="14" id="KW-1185">Reference proteome</keyword>
<evidence type="ECO:0000256" key="10">
    <source>
        <dbReference type="SAM" id="Coils"/>
    </source>
</evidence>
<dbReference type="Gene3D" id="3.40.50.300">
    <property type="entry name" value="P-loop containing nucleotide triphosphate hydrolases"/>
    <property type="match status" value="7"/>
</dbReference>
<dbReference type="SUPFAM" id="SSF53300">
    <property type="entry name" value="vWA-like"/>
    <property type="match status" value="1"/>
</dbReference>
<reference evidence="13 14" key="1">
    <citation type="submission" date="2021-09" db="EMBL/GenBank/DDBJ databases">
        <title>Genomic insights and catalytic innovation underlie evolution of tropane alkaloids biosynthesis.</title>
        <authorList>
            <person name="Wang Y.-J."/>
            <person name="Tian T."/>
            <person name="Huang J.-P."/>
            <person name="Huang S.-X."/>
        </authorList>
    </citation>
    <scope>NUCLEOTIDE SEQUENCE [LARGE SCALE GENOMIC DNA]</scope>
    <source>
        <strain evidence="13">KIB-2018</strain>
        <tissue evidence="13">Leaf</tissue>
    </source>
</reference>
<dbReference type="FunFam" id="3.40.50.300:FF:000142">
    <property type="entry name" value="Midasin"/>
    <property type="match status" value="1"/>
</dbReference>
<evidence type="ECO:0000256" key="9">
    <source>
        <dbReference type="PIRNR" id="PIRNR010340"/>
    </source>
</evidence>
<feature type="compositionally biased region" description="Basic and acidic residues" evidence="11">
    <location>
        <begin position="4666"/>
        <end position="4692"/>
    </location>
</feature>
<dbReference type="GO" id="GO:0005524">
    <property type="term" value="F:ATP binding"/>
    <property type="evidence" value="ECO:0007669"/>
    <property type="project" value="UniProtKB-KW"/>
</dbReference>
<comment type="function">
    <text evidence="9">Nuclear chaperone required for maturation and nuclear export of pre-60S ribosome subunits.</text>
</comment>
<evidence type="ECO:0000256" key="3">
    <source>
        <dbReference type="ARBA" id="ARBA00007188"/>
    </source>
</evidence>
<evidence type="ECO:0000256" key="6">
    <source>
        <dbReference type="ARBA" id="ARBA00022840"/>
    </source>
</evidence>
<dbReference type="InterPro" id="IPR027417">
    <property type="entry name" value="P-loop_NTPase"/>
</dbReference>
<dbReference type="InterPro" id="IPR003593">
    <property type="entry name" value="AAA+_ATPase"/>
</dbReference>
<dbReference type="GO" id="GO:0030687">
    <property type="term" value="C:preribosome, large subunit precursor"/>
    <property type="evidence" value="ECO:0007669"/>
    <property type="project" value="TreeGrafter"/>
</dbReference>
<accession>A0AAV8U5N2</accession>
<dbReference type="InterPro" id="IPR036465">
    <property type="entry name" value="vWFA_dom_sf"/>
</dbReference>
<comment type="similarity">
    <text evidence="3 9">Belongs to the midasin family.</text>
</comment>
<comment type="subcellular location">
    <subcellularLocation>
        <location evidence="1">Nucleus</location>
        <location evidence="1">Nucleolus</location>
    </subcellularLocation>
    <subcellularLocation>
        <location evidence="2">Nucleus</location>
        <location evidence="2">Nucleoplasm</location>
    </subcellularLocation>
</comment>
<evidence type="ECO:0000256" key="1">
    <source>
        <dbReference type="ARBA" id="ARBA00004604"/>
    </source>
</evidence>
<feature type="compositionally biased region" description="Basic and acidic residues" evidence="11">
    <location>
        <begin position="4648"/>
        <end position="4657"/>
    </location>
</feature>
<organism evidence="13 14">
    <name type="scientific">Erythroxylum novogranatense</name>
    <dbReference type="NCBI Taxonomy" id="1862640"/>
    <lineage>
        <taxon>Eukaryota</taxon>
        <taxon>Viridiplantae</taxon>
        <taxon>Streptophyta</taxon>
        <taxon>Embryophyta</taxon>
        <taxon>Tracheophyta</taxon>
        <taxon>Spermatophyta</taxon>
        <taxon>Magnoliopsida</taxon>
        <taxon>eudicotyledons</taxon>
        <taxon>Gunneridae</taxon>
        <taxon>Pentapetalae</taxon>
        <taxon>rosids</taxon>
        <taxon>fabids</taxon>
        <taxon>Malpighiales</taxon>
        <taxon>Erythroxylaceae</taxon>
        <taxon>Erythroxylum</taxon>
    </lineage>
</organism>
<dbReference type="Pfam" id="PF17865">
    <property type="entry name" value="AAA_lid_5"/>
    <property type="match status" value="1"/>
</dbReference>
<comment type="caution">
    <text evidence="13">The sequence shown here is derived from an EMBL/GenBank/DDBJ whole genome shotgun (WGS) entry which is preliminary data.</text>
</comment>
<feature type="compositionally biased region" description="Acidic residues" evidence="11">
    <location>
        <begin position="4769"/>
        <end position="4793"/>
    </location>
</feature>
<evidence type="ECO:0000313" key="14">
    <source>
        <dbReference type="Proteomes" id="UP001159364"/>
    </source>
</evidence>
<sequence length="5412" mass="615931">MALEYCFSLDCAIKRLIARCPELVNSKLNEILGKDEMMVEEAVVKLLAELFPNPKYTIPLWRCFRPIVRKIVERVVAMLGQCNLSSDLGEMADEEIIYVVESCDRSGKGMVLHELACLAFCRALELDRCLWGLVSAYFKFAPPPFQRFLRNATVYDPSKVVANLFAARISYRLLLLEPEYFSQCWDWSCFLELVKNSVNLDLVPAAEHTKEIADIRWCGIQVLSVVLKIGDRAIANFHFNAEDAASCLMRWEEFCQDVATEKVGLYTESSDKVESIATNFNQQNCLESFGVNSFTASHSCETEPMSKSRRMLTCDGTSVDNVFVMTSSVMKSFDMAVLAVRQKWPVLLYGPAGAGKTAIINKLARDAGTEVLSIHMDDQLDGKTLLGSYVCTEQPGEFRWQPGSLIQAALNGFWVVFEDIDKAAPDVQSILLPLLEGASSFTTSHGEEIRVAESFRLFSTITTSKSDISRSAEGGNLISNLWRKVMIGLPNTNDLLNIVKAWFPELEPLAGKLVETLERVNSALVISPNRFSSRDLLKLCKRIAAFGYEDVGKLLTAYQCHCIYQEAVDIFTSFLVSVDNRLTVMKAIAKLWAIPIPDTGVIYPHKPELQGSFIELRIGRVTLQRSETALRGHENLVKMCSSLNVLEKIACSIKYNEPVLLVGETGTGKTTLVQNLAMMLGQRLSVLNLSQQSDVADLLGGFKPMDPQSICIPLYKEFVDLFSKTFSAKENDKLFAFLQKQLISKNWKTLLSGFKKYVDNFEKKVKIERTGSGRKRKKPLDEEEKVQAWEKFSVKLVTARGQIGVSSGMIFSFVEGAFVTALRKGEWILLDEVNLAPPETLQRLIGVLEGEFGSLCLPERGDASHIPRHPNFRIFACMNPATDAGKRDLPHALRSRFTEHFVHDFLDREDLRLFIRKFMEECQSDRRLEENMIDFYESAKRISEERLQDGANQKPQYSLRSLYRALEYINKGKTKFGFQKAIYDGFSMFFLNLLDRSSAKVMKKMIIHTLLRGKKPPTVPIDYYLTVKASSMSGDFLENYVLTKSVTKQLENLARAVFIKRYPVLLQGPTSSGKTSLVQYLAARTGHEFVRINNHEHTDLQEYLGSYISDVHGKLIFHEGVLVRAVRNGYWIVLDELNLAPSDVLEAMNRLLDDNRELYVPELRETIRAHPNFMLFATQNPPNIYGGRKILSRAFRNRFVEIHVDEIPENELITIIEKRGKIPGSRAKLMVEVMKELQLLRQSSKVFAGKHGFITPRDLFRWASRLRTFGYSKEVMAEHGYYLLADRLRDERERSVVQEVLEKVLRVKIANDDLYKGAVELDPKSVGKDIDSFGDVMLTKSMRRLYFLVKCCYELREPVLLVGETGGGKTTVCQLLSRSLGARLHILNCHQYTETSDFLGGFYPIRERSRLMSQFEDITGKLMLSKASSIFSEGMKISPDIRQAPATLDQLASVITSYRQGWISCPDFTARDLGWLEQMKLELTELHQKWQAIFMWQDGPLVQAMKEGDLFLVDEISLADDSVLERLNSVLEPERKLALAEKGGSVMEEITAHENFFALSTMNPGGDYGKKELSPALRNRFTEIFVPPVSDIDELRDIAKKRFQSPELSYIVDSLLKFWEWFKQLQTGKMLTVRDLLSWIEFINVTKGSLGTDDAFLHGLFLVVLDGLSLGTGISTRDALLLRKESFSFLLKKLKLDHTQFRMEDYGWEDHGSSTDNSVNTDMLHDKLFGIHPFYIEKGLKECEARGFEFLAPTTRRNALRVLRAMQLAKPVLLEGSPGVGKTSLVSALGKYSGHKVVRINLSEQTDLMDLLGSDLPLESEEGMKFIWSDGILLQALKEGSWVLLDELNLAPQSVLEGLNSILDHRAEVFIPELGLTYKCPSSFRVFACQNPFSQGGGRKGLPKSFLNRFTKVYVDELSENDYLFICRSLYPAIPRPLLSKLIFFNKRLHEDTMLYHKFAQSGSPWEFNLRDVIRSCQIIQEAPAMSKVDSFVNVLYVQRMRSVADRKEVAQLYEQVFGEKLSINPNPRMQINPEYFTVGTTAIKRNSFQSSKFVNSPLHITPNIRCTLEAIMHCVQHQWMCILVGPSSSGKTSLIRLLAQLTGNSLNELNLSSATDISELLGSFEQYNTYRNFRAVVAQVEQYINEYCCLWLQSTKAALTNGKNEIITRWLSFLSSVYPFFVENSTFDLKNGGRIGDSLSLLIEIIEGLKLDVATHGLPVSWSSGEVSRTMKAILKLQVDQQKQSVPAKFEWVTGSLIKAIENGEWVVLKNANLCSPTVLDRINSLVESSGSITINERGIVDGAPMVVHPHSNFRIFLTVNPSYGEVSRAMRNRGVEIFMMQPYWLVDEESDFSWTKQELRDAKRFLVLSGVPFTELVDSMAKAHVHTRNEGLKLNTQVTYLELTRWVQLFQQLLVNGHQPFWSLQTSWEHTYLSSFGEAEGQDIINHAKVKYLSKATLSKSEFHMEFPLYMAGGWPVPLKVRDFTWYSRETSIKQNCLYLEYLVALCELGESWSRGNQSLRLFSTAHTETSLIDTGMVSELMFPKASEWKISNLFEDTEFELKSMKKMICFAANWAIEQATVCDYKLYLLRLSWLGSKFQCLNHFLTSFCCFLEQEINHPIWKCIFHCHRELLLLLGVDVNMQPIPLLSLDLVNFTASSNMAKTYSKLLHNAIECISLLRLSIRQWNVQTRYSFTYETRHFKPVLDSLQELEMEILDILVESPSFDMLLKLYNNLLEDHLVFWDAFTSLHFEFLLISWRSLENDISKLCEFCPRAARSVLLMASQNLDEVFNQRPDLPLIWIHGGHPILPSSEKLYCKQQELLELCETIWPTRTSQFKQINDHFIEVAASLNPELRFLAVQGICMSSYIISNCDEDADQVVQQLEEMTQMLLERFSHEKHKLNAKLQSHDHAVFEENITSCCDFNLELLSTCSGFFSWQETVSIVVHTSLFLDMELLQKLSSIVLTDPRGSRQALRVVLNMLECALKYPLAFSARPPQNFIPHQKILWALDAWTSVDATNGKITNDILEMWSCWHLSLWDYCPDFVKKWSLNDVHDFPHPAMLIQPVGAASVMHILRQATCPIKDYSVHALKLKVASCNFWRSSLLGTKSPSSLLFLARGLFEQIMYVHERAFSYDKFAEVKSILLSFQKYAATIDDIRRLSSLIESSSHQGLSASLQHLIEPVVKDLYHPTSSAEEFQLNIGYAWLRIGGLRFHLLLSCDDLDPALKYSCKNSQLKEKISSLELEVKVRQECNYLAGWSSSKTADEKKADALQKLKAEHKRLQQKMVFRSDPSKYKALRKECKEFYKLVMAILNLINDIDDMELQQLADQAYNWQETATCFIHRLSEEYKEYIDVTQPVQVAVYEIKLGLSLLLTGALQKKFLNQIQEHNLDKVMESIYSFMRFPGGFAFDTVSSDSMHSSTDFLELETSLLEKLVSVSDVNSEKVSSLHLKTVLHSNVLAHIARYISVVQRIDCASFKMMCKIFGEFASMWMDIKANIKSKEGHDAQEYKFRPRAFEIKSVVDDDISSLGNLFNNDSFTEWQELLHEEESSAQMETRDDFENLGDWNFFEEPCLNDIINMHNRLFGSFNLVQHPQKFLMSDSERLLLFTNSYTLGGEMIKGFKGLHASSLDAKLVPEHLFRLCLEYKRIFGLSNEIASKYNFYKDSNAPVMAKMVKLLATLRQRILVLLNEWEDHPGLQKIMDAIEMLLAIPLDTPLAKALSGLQFLLNRARVLQEGVSKFPLSELLEPVIPLVCSWQKMEFDSWPALLDEVHYQYEINAAKLWFPLYSVLHHRHSTDLAAYEQSTVESLEEFIQTSSIGELGKRLQLLFAFHGQISTGRCLGVEAFTSPWQEINLKILYNAFGYYVQFLPLVSQHIEVNRRNIEKELTEMLKLCRWERTEAFLSVENSKRTRQKLKKLIEKYTVLLQQPVMLIFNQEVERKGTCLHSLRLLNSSEKNVALFETVNRSKWLVDWSRRMKQTQLNLHSDRNLDLSFLDNEEVRTVSQLSLACQSACLLHEERWDEVCQMLDRIFRTTIECDNLWKDTKTNIGKKRAFAELLKLLESSGLHKHKFEIMKICNNSKWLFVQPSYDSEHLLPTQSRLLHGASDVSTTNEFQRLPNEEADSIWKQANEFYFKSLASAKHLQLVCLKPHEDITYEQACRAISFVNHLIDVQQTQRASAYAFAEHLKCLRKSVAALENSYMRCIGSDQSTSIECSIARNQSYLFECLWKQKKLFDGLAAMLFEEALLLKTVESTHLTSCQKLKLAADRFLKFVEKCSPIIQKSKDALDNYLLDHVDAISASVSHPYVISVQMEHLMLKNFQVIMDFEEQLLDFRKQDSDRSLVIEVLLGRFGDAFMKAKLLAQQFSSMTEAKNKLGKSCEVSHYGDNNYSYLEDGFSKAIKKTVELIKDALRSMSSECTLPVDLSTKFTSWEYLFKSFRENVNIEELCKSILETISLADKMVNQSSADTSHASFSVGTCFEYLHSVIDLIMLLCEGLLQRLLEMHKTVSVMTHVLASVLSSLFSNGFGIPSESQADDVSHDASQGATGIGMGEGSGLNDVSDQITDEDQLIGTSEKPGEEQNDLDKLPSKNDKGIEMEQDFDADAFSVSEDSAEENDEDDGTDSKDEQLESAMGETGADSEVVKEKPWDKEQDENPDDTGEKYESGTSVHDRDASNREVRAKEDSAAIDCDEPEKLDSDEPDKPTDEFGDQDDAGDGKESVDGMNLDKEEASADPTGVKTDDLGSDEDMDVDGDMNEKEGLDSQEDLSPEVDDESTENVNPDEDNTDNFNSMDEADTERLDGTSETNDAGKEGEENSGMDATATREDAFGPGISDLMNGHGHKADSAIQAYGQSQASNSEKIAPDTNTSNAYEAYNNLVLQRSLPSDNMSETDILLTNQSNNGSFTDQQKEQSSSEEFRCRQESQMNPYRNVGNAFEEWKERVKVSVDLPEGNKELGSEEEDKNADEYGYVPEFEKGTAQALGAASSEQIDANVNDKNPDEDIHADQRDDIATMEIEKQNSEDWQLKHCTATLKNNSEKQLQFSNFEMSTEARSPEVDEPDDCDLTPGSLSESFVSVSKSYLGEDIHQFSKLSVNDEKENAEDEEVAFDTRSDSYILWKRYELRTARLSQELAEQLRLVMEPTLASKLQGDYKTGKRINMKKVIPYIASHYRKDKIWLRRTRPNKRDYQVIIAIDDSRSMSESRCGDVAVEALITVCRAMSQLEMGNLAVASFGKKGNIRLLNDFDQPFTGEAGVKIISNLTFRQDNTIVDEPVVDLLKYLNKMLDAAVSRSRLPSGQNPLQQLVLIIADGRFHEKEKLKRCVRDFLSQKRMVAFLLLDSPDESIMNHMEASFVGEGEKRVLKFTKYLDSFPFPFYLVLRNIESLPRTLADLLRQWFELMQLSKD</sequence>
<evidence type="ECO:0000256" key="7">
    <source>
        <dbReference type="ARBA" id="ARBA00023186"/>
    </source>
</evidence>
<keyword evidence="8 9" id="KW-0539">Nucleus</keyword>
<feature type="compositionally biased region" description="Basic and acidic residues" evidence="11">
    <location>
        <begin position="4722"/>
        <end position="4738"/>
    </location>
</feature>
<dbReference type="FunFam" id="3.40.50.300:FF:001368">
    <property type="entry name" value="Midasin"/>
    <property type="match status" value="1"/>
</dbReference>
<dbReference type="FunFam" id="3.40.50.410:FF:000114">
    <property type="entry name" value="Midasin"/>
    <property type="match status" value="1"/>
</dbReference>
<dbReference type="InterPro" id="IPR011704">
    <property type="entry name" value="ATPase_dyneun-rel_AAA"/>
</dbReference>
<dbReference type="PIRSF" id="PIRSF010340">
    <property type="entry name" value="Midasin"/>
    <property type="match status" value="1"/>
</dbReference>
<evidence type="ECO:0000259" key="12">
    <source>
        <dbReference type="PROSITE" id="PS50234"/>
    </source>
</evidence>
<dbReference type="Pfam" id="PF17867">
    <property type="entry name" value="AAA_lid_7"/>
    <property type="match status" value="3"/>
</dbReference>
<dbReference type="SMART" id="SM00382">
    <property type="entry name" value="AAA"/>
    <property type="match status" value="6"/>
</dbReference>
<feature type="compositionally biased region" description="Basic and acidic residues" evidence="11">
    <location>
        <begin position="4583"/>
        <end position="4599"/>
    </location>
</feature>
<proteinExistence type="inferred from homology"/>
<evidence type="ECO:0000256" key="5">
    <source>
        <dbReference type="ARBA" id="ARBA00022741"/>
    </source>
</evidence>
<evidence type="ECO:0000256" key="2">
    <source>
        <dbReference type="ARBA" id="ARBA00004642"/>
    </source>
</evidence>
<keyword evidence="7 9" id="KW-0143">Chaperone</keyword>
<evidence type="ECO:0000256" key="8">
    <source>
        <dbReference type="ARBA" id="ARBA00023242"/>
    </source>
</evidence>
<dbReference type="InterPro" id="IPR048617">
    <property type="entry name" value="MDN1_AAA_lid_4"/>
</dbReference>
<keyword evidence="6 9" id="KW-0067">ATP-binding</keyword>
<dbReference type="FunFam" id="3.40.50.300:FF:001384">
    <property type="entry name" value="Midasin"/>
    <property type="match status" value="1"/>
</dbReference>
<dbReference type="InterPro" id="IPR025662">
    <property type="entry name" value="Sigma_54_int_dom_ATP-bd_1"/>
</dbReference>
<feature type="region of interest" description="Disordered" evidence="11">
    <location>
        <begin position="4540"/>
        <end position="4568"/>
    </location>
</feature>
<feature type="region of interest" description="Disordered" evidence="11">
    <location>
        <begin position="4614"/>
        <end position="4848"/>
    </location>
</feature>
<feature type="compositionally biased region" description="Basic and acidic residues" evidence="11">
    <location>
        <begin position="4804"/>
        <end position="4821"/>
    </location>
</feature>
<dbReference type="PANTHER" id="PTHR48103">
    <property type="entry name" value="MIDASIN-RELATED"/>
    <property type="match status" value="1"/>
</dbReference>
<feature type="compositionally biased region" description="Acidic residues" evidence="11">
    <location>
        <begin position="4750"/>
        <end position="4761"/>
    </location>
</feature>
<dbReference type="GO" id="GO:0000055">
    <property type="term" value="P:ribosomal large subunit export from nucleus"/>
    <property type="evidence" value="ECO:0007669"/>
    <property type="project" value="TreeGrafter"/>
</dbReference>
<dbReference type="GO" id="GO:0016887">
    <property type="term" value="F:ATP hydrolysis activity"/>
    <property type="evidence" value="ECO:0007669"/>
    <property type="project" value="InterPro"/>
</dbReference>
<feature type="coiled-coil region" evidence="10">
    <location>
        <begin position="3228"/>
        <end position="3288"/>
    </location>
</feature>
<dbReference type="CDD" id="cd00009">
    <property type="entry name" value="AAA"/>
    <property type="match status" value="3"/>
</dbReference>
<dbReference type="GO" id="GO:0000027">
    <property type="term" value="P:ribosomal large subunit assembly"/>
    <property type="evidence" value="ECO:0007669"/>
    <property type="project" value="InterPro"/>
</dbReference>
<feature type="region of interest" description="Disordered" evidence="11">
    <location>
        <begin position="4904"/>
        <end position="4933"/>
    </location>
</feature>
<feature type="domain" description="VWFA" evidence="12">
    <location>
        <begin position="5196"/>
        <end position="5400"/>
    </location>
</feature>